<comment type="catalytic activity">
    <reaction evidence="3">
        <text>cytidine + phosphate = cytosine + alpha-D-ribose 1-phosphate</text>
        <dbReference type="Rhea" id="RHEA:52540"/>
        <dbReference type="ChEBI" id="CHEBI:16040"/>
        <dbReference type="ChEBI" id="CHEBI:17562"/>
        <dbReference type="ChEBI" id="CHEBI:43474"/>
        <dbReference type="ChEBI" id="CHEBI:57720"/>
        <dbReference type="EC" id="2.4.2.2"/>
    </reaction>
</comment>
<dbReference type="GO" id="GO:0004850">
    <property type="term" value="F:uridine phosphorylase activity"/>
    <property type="evidence" value="ECO:0007669"/>
    <property type="project" value="RHEA"/>
</dbReference>
<dbReference type="EC" id="2.4.2.2" evidence="3"/>
<dbReference type="SUPFAM" id="SSF51182">
    <property type="entry name" value="RmlC-like cupins"/>
    <property type="match status" value="1"/>
</dbReference>
<protein>
    <recommendedName>
        <fullName evidence="3">Pyrimidine/purine nucleoside phosphorylase</fullName>
        <ecNumber evidence="3">2.4.2.1</ecNumber>
        <ecNumber evidence="3">2.4.2.2</ecNumber>
    </recommendedName>
    <alternativeName>
        <fullName evidence="3">Adenosine phosphorylase</fullName>
    </alternativeName>
    <alternativeName>
        <fullName evidence="3">Cytidine phosphorylase</fullName>
    </alternativeName>
    <alternativeName>
        <fullName evidence="3">Guanosine phosphorylase</fullName>
    </alternativeName>
    <alternativeName>
        <fullName evidence="3">Inosine phosphorylase</fullName>
    </alternativeName>
    <alternativeName>
        <fullName evidence="3">Thymidine phosphorylase</fullName>
    </alternativeName>
    <alternativeName>
        <fullName evidence="3">Uridine phosphorylase</fullName>
    </alternativeName>
    <alternativeName>
        <fullName evidence="3">Xanthosine phosphorylase</fullName>
    </alternativeName>
</protein>
<dbReference type="GO" id="GO:0047975">
    <property type="term" value="F:guanosine phosphorylase activity"/>
    <property type="evidence" value="ECO:0007669"/>
    <property type="project" value="RHEA"/>
</dbReference>
<dbReference type="Proteomes" id="UP000071778">
    <property type="component" value="Chromosome"/>
</dbReference>
<comment type="catalytic activity">
    <reaction evidence="3">
        <text>adenosine + phosphate = alpha-D-ribose 1-phosphate + adenine</text>
        <dbReference type="Rhea" id="RHEA:27642"/>
        <dbReference type="ChEBI" id="CHEBI:16335"/>
        <dbReference type="ChEBI" id="CHEBI:16708"/>
        <dbReference type="ChEBI" id="CHEBI:43474"/>
        <dbReference type="ChEBI" id="CHEBI:57720"/>
        <dbReference type="EC" id="2.4.2.1"/>
    </reaction>
</comment>
<dbReference type="PANTHER" id="PTHR36540">
    <property type="entry name" value="PYRIMIDINE/PURINE NUCLEOSIDE PHOSPHORYLASE"/>
    <property type="match status" value="1"/>
</dbReference>
<evidence type="ECO:0000256" key="3">
    <source>
        <dbReference type="HAMAP-Rule" id="MF_01537"/>
    </source>
</evidence>
<comment type="function">
    <text evidence="3">Catalyzes the phosphorolysis of diverse nucleosides, yielding D-ribose 1-phosphate and the respective free bases. Can use uridine, adenosine, guanosine, cytidine, thymidine, inosine and xanthosine as substrates. Also catalyzes the reverse reactions.</text>
</comment>
<reference evidence="4 5" key="1">
    <citation type="submission" date="2015-11" db="EMBL/GenBank/DDBJ databases">
        <title>Exploring the genomic traits of fungus-feeding bacterial genus Collimonas.</title>
        <authorList>
            <person name="Song C."/>
            <person name="Schmidt R."/>
            <person name="de Jager V."/>
            <person name="Krzyzanowska D."/>
            <person name="Jongedijk E."/>
            <person name="Cankar K."/>
            <person name="Beekwilder J."/>
            <person name="van Veen A."/>
            <person name="de Boer W."/>
            <person name="van Veen J.A."/>
            <person name="Garbeva P."/>
        </authorList>
    </citation>
    <scope>NUCLEOTIDE SEQUENCE [LARGE SCALE GENOMIC DNA]</scope>
    <source>
        <strain evidence="4 5">Ter282</strain>
    </source>
</reference>
<evidence type="ECO:0000313" key="5">
    <source>
        <dbReference type="Proteomes" id="UP000071778"/>
    </source>
</evidence>
<dbReference type="PANTHER" id="PTHR36540:SF1">
    <property type="entry name" value="PYRIMIDINE_PURINE NUCLEOSIDE PHOSPHORYLASE"/>
    <property type="match status" value="1"/>
</dbReference>
<evidence type="ECO:0000313" key="4">
    <source>
        <dbReference type="EMBL" id="AMP08968.1"/>
    </source>
</evidence>
<comment type="catalytic activity">
    <reaction evidence="3">
        <text>inosine + phosphate = alpha-D-ribose 1-phosphate + hypoxanthine</text>
        <dbReference type="Rhea" id="RHEA:27646"/>
        <dbReference type="ChEBI" id="CHEBI:17368"/>
        <dbReference type="ChEBI" id="CHEBI:17596"/>
        <dbReference type="ChEBI" id="CHEBI:43474"/>
        <dbReference type="ChEBI" id="CHEBI:57720"/>
        <dbReference type="EC" id="2.4.2.1"/>
    </reaction>
</comment>
<dbReference type="RefSeq" id="WP_061532625.1">
    <property type="nucleotide sequence ID" value="NZ_CP013233.1"/>
</dbReference>
<dbReference type="GO" id="GO:0004731">
    <property type="term" value="F:purine-nucleoside phosphorylase activity"/>
    <property type="evidence" value="ECO:0007669"/>
    <property type="project" value="UniProtKB-UniRule"/>
</dbReference>
<accession>A0A127PMR2</accession>
<sequence>MTTQFENVSVLKQGNVYFDGKCVSHTVIFADGSKKTLGVILPSALNFGTGVAEIMEITSGVCRVRQKDQQDWVQYTGGERFEIPANSSFDIETLETVNYVCHYA</sequence>
<dbReference type="Pfam" id="PF06865">
    <property type="entry name" value="Ppnp"/>
    <property type="match status" value="1"/>
</dbReference>
<dbReference type="InterPro" id="IPR014710">
    <property type="entry name" value="RmlC-like_jellyroll"/>
</dbReference>
<organism evidence="4 5">
    <name type="scientific">Collimonas arenae</name>
    <dbReference type="NCBI Taxonomy" id="279058"/>
    <lineage>
        <taxon>Bacteria</taxon>
        <taxon>Pseudomonadati</taxon>
        <taxon>Pseudomonadota</taxon>
        <taxon>Betaproteobacteria</taxon>
        <taxon>Burkholderiales</taxon>
        <taxon>Oxalobacteraceae</taxon>
        <taxon>Collimonas</taxon>
    </lineage>
</organism>
<gene>
    <name evidence="3" type="primary">ppnP</name>
    <name evidence="4" type="ORF">CAter282_1176</name>
</gene>
<name>A0A127PMR2_9BURK</name>
<keyword evidence="1 3" id="KW-0328">Glycosyltransferase</keyword>
<dbReference type="PATRIC" id="fig|279058.17.peg.1264"/>
<dbReference type="InterPro" id="IPR011051">
    <property type="entry name" value="RmlC_Cupin_sf"/>
</dbReference>
<dbReference type="GO" id="GO:0005829">
    <property type="term" value="C:cytosol"/>
    <property type="evidence" value="ECO:0007669"/>
    <property type="project" value="TreeGrafter"/>
</dbReference>
<dbReference type="EMBL" id="CP013235">
    <property type="protein sequence ID" value="AMP08968.1"/>
    <property type="molecule type" value="Genomic_DNA"/>
</dbReference>
<dbReference type="CDD" id="cd20296">
    <property type="entry name" value="cupin_PpnP-like"/>
    <property type="match status" value="1"/>
</dbReference>
<comment type="catalytic activity">
    <reaction evidence="3">
        <text>guanosine + phosphate = alpha-D-ribose 1-phosphate + guanine</text>
        <dbReference type="Rhea" id="RHEA:13233"/>
        <dbReference type="ChEBI" id="CHEBI:16235"/>
        <dbReference type="ChEBI" id="CHEBI:16750"/>
        <dbReference type="ChEBI" id="CHEBI:43474"/>
        <dbReference type="ChEBI" id="CHEBI:57720"/>
        <dbReference type="EC" id="2.4.2.1"/>
    </reaction>
</comment>
<comment type="catalytic activity">
    <reaction evidence="3">
        <text>a purine D-ribonucleoside + phosphate = a purine nucleobase + alpha-D-ribose 1-phosphate</text>
        <dbReference type="Rhea" id="RHEA:19805"/>
        <dbReference type="ChEBI" id="CHEBI:26386"/>
        <dbReference type="ChEBI" id="CHEBI:43474"/>
        <dbReference type="ChEBI" id="CHEBI:57720"/>
        <dbReference type="ChEBI" id="CHEBI:142355"/>
        <dbReference type="EC" id="2.4.2.1"/>
    </reaction>
</comment>
<dbReference type="InterPro" id="IPR009664">
    <property type="entry name" value="Ppnp"/>
</dbReference>
<keyword evidence="2 3" id="KW-0808">Transferase</keyword>
<proteinExistence type="inferred from homology"/>
<dbReference type="GO" id="GO:0009032">
    <property type="term" value="F:thymidine phosphorylase activity"/>
    <property type="evidence" value="ECO:0007669"/>
    <property type="project" value="RHEA"/>
</dbReference>
<comment type="similarity">
    <text evidence="3">Belongs to the nucleoside phosphorylase PpnP family.</text>
</comment>
<dbReference type="OrthoDB" id="9793848at2"/>
<comment type="catalytic activity">
    <reaction evidence="3">
        <text>uridine + phosphate = alpha-D-ribose 1-phosphate + uracil</text>
        <dbReference type="Rhea" id="RHEA:24388"/>
        <dbReference type="ChEBI" id="CHEBI:16704"/>
        <dbReference type="ChEBI" id="CHEBI:17568"/>
        <dbReference type="ChEBI" id="CHEBI:43474"/>
        <dbReference type="ChEBI" id="CHEBI:57720"/>
        <dbReference type="EC" id="2.4.2.2"/>
    </reaction>
</comment>
<dbReference type="AlphaFoldDB" id="A0A127PMR2"/>
<evidence type="ECO:0000256" key="2">
    <source>
        <dbReference type="ARBA" id="ARBA00022679"/>
    </source>
</evidence>
<comment type="catalytic activity">
    <reaction evidence="3">
        <text>thymidine + phosphate = 2-deoxy-alpha-D-ribose 1-phosphate + thymine</text>
        <dbReference type="Rhea" id="RHEA:16037"/>
        <dbReference type="ChEBI" id="CHEBI:17748"/>
        <dbReference type="ChEBI" id="CHEBI:17821"/>
        <dbReference type="ChEBI" id="CHEBI:43474"/>
        <dbReference type="ChEBI" id="CHEBI:57259"/>
        <dbReference type="EC" id="2.4.2.2"/>
    </reaction>
</comment>
<comment type="catalytic activity">
    <reaction evidence="3">
        <text>xanthosine + phosphate = alpha-D-ribose 1-phosphate + xanthine</text>
        <dbReference type="Rhea" id="RHEA:27638"/>
        <dbReference type="ChEBI" id="CHEBI:17712"/>
        <dbReference type="ChEBI" id="CHEBI:18107"/>
        <dbReference type="ChEBI" id="CHEBI:43474"/>
        <dbReference type="ChEBI" id="CHEBI:57720"/>
        <dbReference type="EC" id="2.4.2.1"/>
    </reaction>
</comment>
<dbReference type="Gene3D" id="2.60.120.10">
    <property type="entry name" value="Jelly Rolls"/>
    <property type="match status" value="1"/>
</dbReference>
<dbReference type="HAMAP" id="MF_01537">
    <property type="entry name" value="Nucleos_phosphorylase_PpnP"/>
    <property type="match status" value="1"/>
</dbReference>
<keyword evidence="5" id="KW-1185">Reference proteome</keyword>
<evidence type="ECO:0000256" key="1">
    <source>
        <dbReference type="ARBA" id="ARBA00022676"/>
    </source>
</evidence>
<dbReference type="EC" id="2.4.2.1" evidence="3"/>